<reference evidence="4" key="2">
    <citation type="submission" date="2020-09" db="EMBL/GenBank/DDBJ databases">
        <authorList>
            <person name="Sun Q."/>
            <person name="Zhou Y."/>
        </authorList>
    </citation>
    <scope>NUCLEOTIDE SEQUENCE</scope>
    <source>
        <strain evidence="4">CGMCC 1.6293</strain>
    </source>
</reference>
<dbReference type="InterPro" id="IPR002563">
    <property type="entry name" value="Flavin_Rdtase-like_dom"/>
</dbReference>
<dbReference type="SMART" id="SM00903">
    <property type="entry name" value="Flavin_Reduct"/>
    <property type="match status" value="1"/>
</dbReference>
<evidence type="ECO:0000259" key="3">
    <source>
        <dbReference type="SMART" id="SM00903"/>
    </source>
</evidence>
<gene>
    <name evidence="4" type="ORF">GCM10011534_38160</name>
</gene>
<feature type="domain" description="Flavin reductase like" evidence="3">
    <location>
        <begin position="25"/>
        <end position="170"/>
    </location>
</feature>
<evidence type="ECO:0000256" key="2">
    <source>
        <dbReference type="ARBA" id="ARBA00023002"/>
    </source>
</evidence>
<organism evidence="4 5">
    <name type="scientific">Pseudooceanicola nanhaiensis</name>
    <dbReference type="NCBI Taxonomy" id="375761"/>
    <lineage>
        <taxon>Bacteria</taxon>
        <taxon>Pseudomonadati</taxon>
        <taxon>Pseudomonadota</taxon>
        <taxon>Alphaproteobacteria</taxon>
        <taxon>Rhodobacterales</taxon>
        <taxon>Paracoccaceae</taxon>
        <taxon>Pseudooceanicola</taxon>
    </lineage>
</organism>
<reference evidence="4" key="1">
    <citation type="journal article" date="2014" name="Int. J. Syst. Evol. Microbiol.">
        <title>Complete genome sequence of Corynebacterium casei LMG S-19264T (=DSM 44701T), isolated from a smear-ripened cheese.</title>
        <authorList>
            <consortium name="US DOE Joint Genome Institute (JGI-PGF)"/>
            <person name="Walter F."/>
            <person name="Albersmeier A."/>
            <person name="Kalinowski J."/>
            <person name="Ruckert C."/>
        </authorList>
    </citation>
    <scope>NUCLEOTIDE SEQUENCE</scope>
    <source>
        <strain evidence="4">CGMCC 1.6293</strain>
    </source>
</reference>
<dbReference type="PANTHER" id="PTHR30466">
    <property type="entry name" value="FLAVIN REDUCTASE"/>
    <property type="match status" value="1"/>
</dbReference>
<keyword evidence="2" id="KW-0560">Oxidoreductase</keyword>
<dbReference type="GO" id="GO:0042602">
    <property type="term" value="F:riboflavin reductase (NADPH) activity"/>
    <property type="evidence" value="ECO:0007669"/>
    <property type="project" value="TreeGrafter"/>
</dbReference>
<evidence type="ECO:0000256" key="1">
    <source>
        <dbReference type="ARBA" id="ARBA00008898"/>
    </source>
</evidence>
<comment type="caution">
    <text evidence="4">The sequence shown here is derived from an EMBL/GenBank/DDBJ whole genome shotgun (WGS) entry which is preliminary data.</text>
</comment>
<dbReference type="InterPro" id="IPR050268">
    <property type="entry name" value="NADH-dep_flavin_reductase"/>
</dbReference>
<dbReference type="InterPro" id="IPR012349">
    <property type="entry name" value="Split_barrel_FMN-bd"/>
</dbReference>
<protein>
    <submittedName>
        <fullName evidence="4">Oxidoreductase</fullName>
    </submittedName>
</protein>
<evidence type="ECO:0000313" key="4">
    <source>
        <dbReference type="EMBL" id="GGM12388.1"/>
    </source>
</evidence>
<comment type="similarity">
    <text evidence="1">Belongs to the non-flavoprotein flavin reductase family.</text>
</comment>
<name>A0A917WKU6_9RHOB</name>
<accession>A0A917WKU6</accession>
<sequence>MTGSATPQPPEAGGTISAEEYTLAMRRVVSPVAVITAAHGGERNGLTATAICSATTEPPTVLVCINREASALRLVDGAGSFAVNFLSETQSDIARAFSTRGLAGETRLRLGSWTTLVTGVPVLTGAVSTFDCVVAESIPVGTHQILLGRVVGVTSGEDSALLYRDGFFRRVAPE</sequence>
<dbReference type="PANTHER" id="PTHR30466:SF11">
    <property type="entry name" value="FLAVIN-DEPENDENT MONOOXYGENASE, REDUCTASE SUBUNIT HSAB"/>
    <property type="match status" value="1"/>
</dbReference>
<keyword evidence="5" id="KW-1185">Reference proteome</keyword>
<dbReference type="RefSeq" id="WP_169739210.1">
    <property type="nucleotide sequence ID" value="NZ_BMLF01000004.1"/>
</dbReference>
<dbReference type="Pfam" id="PF01613">
    <property type="entry name" value="Flavin_Reduct"/>
    <property type="match status" value="1"/>
</dbReference>
<dbReference type="EMBL" id="BMLF01000004">
    <property type="protein sequence ID" value="GGM12388.1"/>
    <property type="molecule type" value="Genomic_DNA"/>
</dbReference>
<proteinExistence type="inferred from homology"/>
<dbReference type="SUPFAM" id="SSF50475">
    <property type="entry name" value="FMN-binding split barrel"/>
    <property type="match status" value="1"/>
</dbReference>
<dbReference type="AlphaFoldDB" id="A0A917WKU6"/>
<dbReference type="GO" id="GO:0010181">
    <property type="term" value="F:FMN binding"/>
    <property type="evidence" value="ECO:0007669"/>
    <property type="project" value="InterPro"/>
</dbReference>
<evidence type="ECO:0000313" key="5">
    <source>
        <dbReference type="Proteomes" id="UP000649829"/>
    </source>
</evidence>
<dbReference type="Gene3D" id="2.30.110.10">
    <property type="entry name" value="Electron Transport, Fmn-binding Protein, Chain A"/>
    <property type="match status" value="1"/>
</dbReference>
<dbReference type="Proteomes" id="UP000649829">
    <property type="component" value="Unassembled WGS sequence"/>
</dbReference>